<keyword evidence="3" id="KW-1185">Reference proteome</keyword>
<comment type="caution">
    <text evidence="2">The sequence shown here is derived from an EMBL/GenBank/DDBJ whole genome shotgun (WGS) entry which is preliminary data.</text>
</comment>
<evidence type="ECO:0000313" key="3">
    <source>
        <dbReference type="Proteomes" id="UP001597297"/>
    </source>
</evidence>
<sequence>MGEKSKTSGEDGEKLASDFFNLIGWNANKKGLSIPCSDSNHLNKDGNSRKTHGVDILFPAQSWENPQDFVHHLISVKHTIKPYVKNLSSKFNEFSSDIQEALSCYKRSSVSSNYSKGKSRIENIKYVGILFWISEYLSTKESVLEGISSSRSFSDSKFDGFYVLDNRRVHFIRDSIKFAKTDYSKTEFVNINDSSSLDPADFNTSSTVMPAALLASNVIPFKSTCLGRVDKLINR</sequence>
<dbReference type="RefSeq" id="WP_377093107.1">
    <property type="nucleotide sequence ID" value="NZ_JBHSJM010000001.1"/>
</dbReference>
<dbReference type="Proteomes" id="UP001597297">
    <property type="component" value="Unassembled WGS sequence"/>
</dbReference>
<dbReference type="InterPro" id="IPR058873">
    <property type="entry name" value="PDDEXK_GAPS4"/>
</dbReference>
<proteinExistence type="predicted"/>
<evidence type="ECO:0000313" key="2">
    <source>
        <dbReference type="EMBL" id="MFD2275399.1"/>
    </source>
</evidence>
<dbReference type="EMBL" id="JBHUJC010000009">
    <property type="protein sequence ID" value="MFD2275399.1"/>
    <property type="molecule type" value="Genomic_DNA"/>
</dbReference>
<dbReference type="Pfam" id="PF26115">
    <property type="entry name" value="PDDEXK_GAPS4"/>
    <property type="match status" value="1"/>
</dbReference>
<evidence type="ECO:0000259" key="1">
    <source>
        <dbReference type="Pfam" id="PF26115"/>
    </source>
</evidence>
<protein>
    <recommendedName>
        <fullName evidence="1">GAPS4 PD-(D/E)XK nuclease domain-containing protein</fullName>
    </recommendedName>
</protein>
<gene>
    <name evidence="2" type="ORF">ACFSQZ_02855</name>
</gene>
<organism evidence="2 3">
    <name type="scientific">Rubritalea spongiae</name>
    <dbReference type="NCBI Taxonomy" id="430797"/>
    <lineage>
        <taxon>Bacteria</taxon>
        <taxon>Pseudomonadati</taxon>
        <taxon>Verrucomicrobiota</taxon>
        <taxon>Verrucomicrobiia</taxon>
        <taxon>Verrucomicrobiales</taxon>
        <taxon>Rubritaleaceae</taxon>
        <taxon>Rubritalea</taxon>
    </lineage>
</organism>
<name>A0ABW5E4N0_9BACT</name>
<reference evidence="3" key="1">
    <citation type="journal article" date="2019" name="Int. J. Syst. Evol. Microbiol.">
        <title>The Global Catalogue of Microorganisms (GCM) 10K type strain sequencing project: providing services to taxonomists for standard genome sequencing and annotation.</title>
        <authorList>
            <consortium name="The Broad Institute Genomics Platform"/>
            <consortium name="The Broad Institute Genome Sequencing Center for Infectious Disease"/>
            <person name="Wu L."/>
            <person name="Ma J."/>
        </authorList>
    </citation>
    <scope>NUCLEOTIDE SEQUENCE [LARGE SCALE GENOMIC DNA]</scope>
    <source>
        <strain evidence="3">JCM 16545</strain>
    </source>
</reference>
<feature type="domain" description="GAPS4 PD-(D/E)XK nuclease" evidence="1">
    <location>
        <begin position="1"/>
        <end position="168"/>
    </location>
</feature>
<accession>A0ABW5E4N0</accession>